<keyword evidence="5" id="KW-1133">Transmembrane helix</keyword>
<keyword evidence="2" id="KW-0488">Methylation</keyword>
<dbReference type="CDD" id="cd11386">
    <property type="entry name" value="MCP_signal"/>
    <property type="match status" value="1"/>
</dbReference>
<feature type="domain" description="Methyl-accepting transducer" evidence="6">
    <location>
        <begin position="265"/>
        <end position="494"/>
    </location>
</feature>
<dbReference type="InterPro" id="IPR051310">
    <property type="entry name" value="MCP_chemotaxis"/>
</dbReference>
<evidence type="ECO:0000256" key="1">
    <source>
        <dbReference type="ARBA" id="ARBA00004370"/>
    </source>
</evidence>
<protein>
    <submittedName>
        <fullName evidence="8">Methyl-accepting chemotaxis protein</fullName>
    </submittedName>
</protein>
<evidence type="ECO:0000256" key="4">
    <source>
        <dbReference type="PROSITE-ProRule" id="PRU00284"/>
    </source>
</evidence>
<evidence type="ECO:0000256" key="2">
    <source>
        <dbReference type="ARBA" id="ARBA00022481"/>
    </source>
</evidence>
<evidence type="ECO:0000313" key="9">
    <source>
        <dbReference type="Proteomes" id="UP000518288"/>
    </source>
</evidence>
<comment type="similarity">
    <text evidence="3">Belongs to the methyl-accepting chemotaxis (MCP) protein family.</text>
</comment>
<evidence type="ECO:0000256" key="3">
    <source>
        <dbReference type="ARBA" id="ARBA00029447"/>
    </source>
</evidence>
<sequence length="517" mass="54394">MKSLSISARLWLPPLLVTGLLLLVEGWAVLHSHAQIEVTRTALATQFDKLDKTTQWAGLTEANAARALAALGSSDAGLGARLKPEIEATSARISTLQKTVEAQSTLPEEVAALEKVSQARKVYVDLRKQLGAARSAGTAVPETEMARLRDSLAAYIGAQRETVALQFRQASTIAEHSATQQRQTVTVVGAVMLGLAALLVVSTLLTARAILRPVRQVLEATGRIAGGDLGYRADTARQDEMGDLMRGLAHMAAALRVLVHDVRSGASSMQTASAEIAVGNADLSRRTEMTAGSLQETAASMSQLTSTVQNSADAAVQAHQLVATAAETATRGGAVVARVVQNMDEITASSRRIGDITGVIDGIAFQTNILALNAAVEAARAGEQGRGFAVVASEVRSLAQRSAEAAREIKSLISASVTTVDHGAQLVRDAGSTISELVTAVRQVSDIIARIATASDEQNLGIRQIGQALRQLEDATQQNAALVEQSSAAADSLRDESLRLSDAVHKFQIEDTAPDRV</sequence>
<dbReference type="Proteomes" id="UP000518288">
    <property type="component" value="Unassembled WGS sequence"/>
</dbReference>
<organism evidence="8 9">
    <name type="scientific">Sphaerotilus montanus</name>
    <dbReference type="NCBI Taxonomy" id="522889"/>
    <lineage>
        <taxon>Bacteria</taxon>
        <taxon>Pseudomonadati</taxon>
        <taxon>Pseudomonadota</taxon>
        <taxon>Betaproteobacteria</taxon>
        <taxon>Burkholderiales</taxon>
        <taxon>Sphaerotilaceae</taxon>
        <taxon>Sphaerotilus</taxon>
    </lineage>
</organism>
<dbReference type="PROSITE" id="PS50885">
    <property type="entry name" value="HAMP"/>
    <property type="match status" value="1"/>
</dbReference>
<keyword evidence="9" id="KW-1185">Reference proteome</keyword>
<dbReference type="InterPro" id="IPR047347">
    <property type="entry name" value="YvaQ-like_sensor"/>
</dbReference>
<dbReference type="FunFam" id="1.10.287.950:FF:000001">
    <property type="entry name" value="Methyl-accepting chemotaxis sensory transducer"/>
    <property type="match status" value="1"/>
</dbReference>
<keyword evidence="4" id="KW-0807">Transducer</keyword>
<evidence type="ECO:0000259" key="6">
    <source>
        <dbReference type="PROSITE" id="PS50111"/>
    </source>
</evidence>
<dbReference type="Gene3D" id="1.10.287.950">
    <property type="entry name" value="Methyl-accepting chemotaxis protein"/>
    <property type="match status" value="1"/>
</dbReference>
<dbReference type="InterPro" id="IPR004089">
    <property type="entry name" value="MCPsignal_dom"/>
</dbReference>
<dbReference type="CDD" id="cd06225">
    <property type="entry name" value="HAMP"/>
    <property type="match status" value="1"/>
</dbReference>
<dbReference type="Pfam" id="PF00015">
    <property type="entry name" value="MCPsignal"/>
    <property type="match status" value="1"/>
</dbReference>
<dbReference type="GO" id="GO:0004888">
    <property type="term" value="F:transmembrane signaling receptor activity"/>
    <property type="evidence" value="ECO:0007669"/>
    <property type="project" value="TreeGrafter"/>
</dbReference>
<dbReference type="SUPFAM" id="SSF58104">
    <property type="entry name" value="Methyl-accepting chemotaxis protein (MCP) signaling domain"/>
    <property type="match status" value="1"/>
</dbReference>
<dbReference type="PANTHER" id="PTHR43531:SF14">
    <property type="entry name" value="METHYL-ACCEPTING CHEMOTAXIS PROTEIN I-RELATED"/>
    <property type="match status" value="1"/>
</dbReference>
<evidence type="ECO:0000259" key="7">
    <source>
        <dbReference type="PROSITE" id="PS50885"/>
    </source>
</evidence>
<accession>A0A7Y9QX36</accession>
<dbReference type="GO" id="GO:0007165">
    <property type="term" value="P:signal transduction"/>
    <property type="evidence" value="ECO:0007669"/>
    <property type="project" value="UniProtKB-KW"/>
</dbReference>
<dbReference type="RefSeq" id="WP_179633873.1">
    <property type="nucleotide sequence ID" value="NZ_JACCFH010000001.1"/>
</dbReference>
<comment type="caution">
    <text evidence="8">The sequence shown here is derived from an EMBL/GenBank/DDBJ whole genome shotgun (WGS) entry which is preliminary data.</text>
</comment>
<dbReference type="AlphaFoldDB" id="A0A7Y9QX36"/>
<gene>
    <name evidence="8" type="ORF">BDD16_002049</name>
</gene>
<dbReference type="PANTHER" id="PTHR43531">
    <property type="entry name" value="PROTEIN ICFG"/>
    <property type="match status" value="1"/>
</dbReference>
<dbReference type="EMBL" id="JACCFH010000001">
    <property type="protein sequence ID" value="NYG33063.1"/>
    <property type="molecule type" value="Genomic_DNA"/>
</dbReference>
<name>A0A7Y9QX36_9BURK</name>
<reference evidence="8 9" key="1">
    <citation type="submission" date="2020-07" db="EMBL/GenBank/DDBJ databases">
        <title>Genomic Encyclopedia of Archaeal and Bacterial Type Strains, Phase II (KMG-II): from individual species to whole genera.</title>
        <authorList>
            <person name="Goeker M."/>
        </authorList>
    </citation>
    <scope>NUCLEOTIDE SEQUENCE [LARGE SCALE GENOMIC DNA]</scope>
    <source>
        <strain evidence="8 9">DSM 21226</strain>
    </source>
</reference>
<dbReference type="PROSITE" id="PS50111">
    <property type="entry name" value="CHEMOTAXIS_TRANSDUC_2"/>
    <property type="match status" value="1"/>
</dbReference>
<dbReference type="GO" id="GO:0005886">
    <property type="term" value="C:plasma membrane"/>
    <property type="evidence" value="ECO:0007669"/>
    <property type="project" value="TreeGrafter"/>
</dbReference>
<evidence type="ECO:0000313" key="8">
    <source>
        <dbReference type="EMBL" id="NYG33063.1"/>
    </source>
</evidence>
<dbReference type="Pfam" id="PF00672">
    <property type="entry name" value="HAMP"/>
    <property type="match status" value="1"/>
</dbReference>
<keyword evidence="5" id="KW-0472">Membrane</keyword>
<dbReference type="CDD" id="cd19411">
    <property type="entry name" value="MCP2201-like_sensor"/>
    <property type="match status" value="1"/>
</dbReference>
<dbReference type="SMART" id="SM00304">
    <property type="entry name" value="HAMP"/>
    <property type="match status" value="1"/>
</dbReference>
<dbReference type="SMART" id="SM00283">
    <property type="entry name" value="MA"/>
    <property type="match status" value="1"/>
</dbReference>
<proteinExistence type="inferred from homology"/>
<comment type="subcellular location">
    <subcellularLocation>
        <location evidence="1">Membrane</location>
    </subcellularLocation>
</comment>
<evidence type="ECO:0000256" key="5">
    <source>
        <dbReference type="SAM" id="Phobius"/>
    </source>
</evidence>
<dbReference type="GO" id="GO:0006935">
    <property type="term" value="P:chemotaxis"/>
    <property type="evidence" value="ECO:0007669"/>
    <property type="project" value="TreeGrafter"/>
</dbReference>
<feature type="domain" description="HAMP" evidence="7">
    <location>
        <begin position="208"/>
        <end position="260"/>
    </location>
</feature>
<feature type="transmembrane region" description="Helical" evidence="5">
    <location>
        <begin position="187"/>
        <end position="207"/>
    </location>
</feature>
<keyword evidence="5" id="KW-0812">Transmembrane</keyword>
<dbReference type="InterPro" id="IPR003660">
    <property type="entry name" value="HAMP_dom"/>
</dbReference>